<dbReference type="AlphaFoldDB" id="X6LHG1"/>
<evidence type="ECO:0000256" key="1">
    <source>
        <dbReference type="SAM" id="MobiDB-lite"/>
    </source>
</evidence>
<feature type="non-terminal residue" evidence="2">
    <location>
        <position position="1"/>
    </location>
</feature>
<evidence type="ECO:0000313" key="2">
    <source>
        <dbReference type="EMBL" id="ETO00170.1"/>
    </source>
</evidence>
<feature type="compositionally biased region" description="Low complexity" evidence="1">
    <location>
        <begin position="95"/>
        <end position="121"/>
    </location>
</feature>
<feature type="region of interest" description="Disordered" evidence="1">
    <location>
        <begin position="82"/>
        <end position="139"/>
    </location>
</feature>
<keyword evidence="3" id="KW-1185">Reference proteome</keyword>
<sequence>GLKPPDVINHLYQVTNIYEKEAKKKNLIADIFYNFDLQIIPPTSPHKRTFYIYIYVYIRIYHSSDKSLNECNVLQRTGLKRPWSTMQNKMKEIGNSNNNNNNNNDNNSNDNNNNNNNNNDNELGEEKDEKSCPSQGLTT</sequence>
<organism evidence="2 3">
    <name type="scientific">Reticulomyxa filosa</name>
    <dbReference type="NCBI Taxonomy" id="46433"/>
    <lineage>
        <taxon>Eukaryota</taxon>
        <taxon>Sar</taxon>
        <taxon>Rhizaria</taxon>
        <taxon>Retaria</taxon>
        <taxon>Foraminifera</taxon>
        <taxon>Monothalamids</taxon>
        <taxon>Reticulomyxidae</taxon>
        <taxon>Reticulomyxa</taxon>
    </lineage>
</organism>
<reference evidence="2 3" key="1">
    <citation type="journal article" date="2013" name="Curr. Biol.">
        <title>The Genome of the Foraminiferan Reticulomyxa filosa.</title>
        <authorList>
            <person name="Glockner G."/>
            <person name="Hulsmann N."/>
            <person name="Schleicher M."/>
            <person name="Noegel A.A."/>
            <person name="Eichinger L."/>
            <person name="Gallinger C."/>
            <person name="Pawlowski J."/>
            <person name="Sierra R."/>
            <person name="Euteneuer U."/>
            <person name="Pillet L."/>
            <person name="Moustafa A."/>
            <person name="Platzer M."/>
            <person name="Groth M."/>
            <person name="Szafranski K."/>
            <person name="Schliwa M."/>
        </authorList>
    </citation>
    <scope>NUCLEOTIDE SEQUENCE [LARGE SCALE GENOMIC DNA]</scope>
</reference>
<accession>X6LHG1</accession>
<evidence type="ECO:0000313" key="3">
    <source>
        <dbReference type="Proteomes" id="UP000023152"/>
    </source>
</evidence>
<dbReference type="EMBL" id="ASPP01041744">
    <property type="protein sequence ID" value="ETO00170.1"/>
    <property type="molecule type" value="Genomic_DNA"/>
</dbReference>
<comment type="caution">
    <text evidence="2">The sequence shown here is derived from an EMBL/GenBank/DDBJ whole genome shotgun (WGS) entry which is preliminary data.</text>
</comment>
<proteinExistence type="predicted"/>
<dbReference type="Proteomes" id="UP000023152">
    <property type="component" value="Unassembled WGS sequence"/>
</dbReference>
<protein>
    <submittedName>
        <fullName evidence="2">Uncharacterized protein</fullName>
    </submittedName>
</protein>
<name>X6LHG1_RETFI</name>
<gene>
    <name evidence="2" type="ORF">RFI_37280</name>
</gene>